<dbReference type="RefSeq" id="WP_005823770.1">
    <property type="nucleotide sequence ID" value="NZ_DS362220.1"/>
</dbReference>
<comment type="caution">
    <text evidence="1">The sequence shown here is derived from an EMBL/GenBank/DDBJ whole genome shotgun (WGS) entry which is preliminary data.</text>
</comment>
<accession>A0ABC9N7Y8</accession>
<evidence type="ECO:0000313" key="2">
    <source>
        <dbReference type="Proteomes" id="UP000004110"/>
    </source>
</evidence>
<dbReference type="Proteomes" id="UP000004110">
    <property type="component" value="Unassembled WGS sequence"/>
</dbReference>
<evidence type="ECO:0008006" key="3">
    <source>
        <dbReference type="Google" id="ProtNLM"/>
    </source>
</evidence>
<dbReference type="GeneID" id="99751052"/>
<dbReference type="Gene3D" id="1.25.40.10">
    <property type="entry name" value="Tetratricopeptide repeat domain"/>
    <property type="match status" value="1"/>
</dbReference>
<protein>
    <recommendedName>
        <fullName evidence="3">ATP-binding protein</fullName>
    </recommendedName>
</protein>
<organism evidence="1 2">
    <name type="scientific">Bacteroides uniformis (strain ATCC 8492 / DSM 6597 / CCUG 4942 / CIP 103695 / JCM 5828 / KCTC 5204 / NCTC 13054 / VPI 0061)</name>
    <dbReference type="NCBI Taxonomy" id="411479"/>
    <lineage>
        <taxon>Bacteria</taxon>
        <taxon>Pseudomonadati</taxon>
        <taxon>Bacteroidota</taxon>
        <taxon>Bacteroidia</taxon>
        <taxon>Bacteroidales</taxon>
        <taxon>Bacteroidaceae</taxon>
        <taxon>Bacteroides</taxon>
    </lineage>
</organism>
<evidence type="ECO:0000313" key="1">
    <source>
        <dbReference type="EMBL" id="EDO52712.1"/>
    </source>
</evidence>
<sequence>MNTKDNILDNLSEYSPRQLAEYVDKGVITWDDMRDTGDLTPSLRKAIEEQISQIAQVEDKDWERALTAGTKSAFQEYLSKYPSGKFTDAARGRISDLIREDNKIQIENEWDSLDKSDIEALRTFIRENPRSPHVTEARAKINELQREKRRGNGTRLVISAIREGYNSNRPDLKIPELLKTYLNSNRISSHDIATVIGDDNNIMEAEIVQTLCNEGIIEYDDLENISGIDSVFVDKLIDFQSSDVPDLPPAQPLEEIKKDYTEVYFWGIPSSGKTCALGAIMSAAKNGTNVKAMHPDGNCQGAAYMMQLADLFDPEAVSVLPPRTDVQDTYEMRFTLVGEDGREHKLAFIDLSGELFTCMHLKASGLPFERQEQADAINTLDNILVKNRTNNRKIHFFVVEYGAQDKKIRSMSQDSYLQAAISYINEMDIFDEFTDGVYMIVTKVDKANVDESELGTHLANYIETYYKGLYGGLVDICEKKEINGGRVSRFPFSIGKVCFQNLCMFDKEWTHRIIEEIKERSYAERAGRLGKLTRMFGK</sequence>
<keyword evidence="2" id="KW-1185">Reference proteome</keyword>
<dbReference type="EMBL" id="AAYH02000047">
    <property type="protein sequence ID" value="EDO52712.1"/>
    <property type="molecule type" value="Genomic_DNA"/>
</dbReference>
<reference evidence="1" key="2">
    <citation type="submission" date="2013-11" db="EMBL/GenBank/DDBJ databases">
        <title>Draft genome sequence of Bacteroides uniformis (ATCC 8492).</title>
        <authorList>
            <person name="Sudarsanam P."/>
            <person name="Ley R."/>
            <person name="Guruge J."/>
            <person name="Turnbaugh P.J."/>
            <person name="Mahowald M."/>
            <person name="Liep D."/>
            <person name="Gordon J."/>
        </authorList>
    </citation>
    <scope>NUCLEOTIDE SEQUENCE</scope>
    <source>
        <strain evidence="1">ATCC 8492</strain>
    </source>
</reference>
<name>A0ABC9N7Y8_BACUC</name>
<gene>
    <name evidence="1" type="ORF">BACUNI_03507</name>
</gene>
<dbReference type="InterPro" id="IPR011990">
    <property type="entry name" value="TPR-like_helical_dom_sf"/>
</dbReference>
<dbReference type="AlphaFoldDB" id="A0ABC9N7Y8"/>
<proteinExistence type="predicted"/>
<reference evidence="1" key="1">
    <citation type="submission" date="2007-06" db="EMBL/GenBank/DDBJ databases">
        <authorList>
            <person name="Fulton L."/>
            <person name="Clifton S."/>
            <person name="Fulton B."/>
            <person name="Xu J."/>
            <person name="Minx P."/>
            <person name="Pepin K.H."/>
            <person name="Johnson M."/>
            <person name="Thiruvilangam P."/>
            <person name="Bhonagiri V."/>
            <person name="Nash W.E."/>
            <person name="Mardis E.R."/>
            <person name="Wilson R.K."/>
        </authorList>
    </citation>
    <scope>NUCLEOTIDE SEQUENCE [LARGE SCALE GENOMIC DNA]</scope>
    <source>
        <strain evidence="1">ATCC 8492</strain>
    </source>
</reference>